<evidence type="ECO:0000313" key="2">
    <source>
        <dbReference type="Proteomes" id="UP000199137"/>
    </source>
</evidence>
<proteinExistence type="predicted"/>
<protein>
    <submittedName>
        <fullName evidence="1">Uncharacterized protein</fullName>
    </submittedName>
</protein>
<sequence length="70" mass="7788">MRASNVVKLARLQGEFDSEYRQAINPDGTRNREALLRLSELAARMVTVYEEEAALACRAANQAYDLATGK</sequence>
<name>A0A1I5EFP6_9PSEU</name>
<dbReference type="EMBL" id="FOWC01000001">
    <property type="protein sequence ID" value="SFO10349.1"/>
    <property type="molecule type" value="Genomic_DNA"/>
</dbReference>
<gene>
    <name evidence="1" type="ORF">SAMN05421854_101626</name>
</gene>
<dbReference type="AlphaFoldDB" id="A0A1I5EFP6"/>
<dbReference type="RefSeq" id="WP_093572145.1">
    <property type="nucleotide sequence ID" value="NZ_FOWC01000001.1"/>
</dbReference>
<reference evidence="1 2" key="1">
    <citation type="submission" date="2016-10" db="EMBL/GenBank/DDBJ databases">
        <authorList>
            <person name="de Groot N.N."/>
        </authorList>
    </citation>
    <scope>NUCLEOTIDE SEQUENCE [LARGE SCALE GENOMIC DNA]</scope>
    <source>
        <strain evidence="1 2">DSM 44637</strain>
    </source>
</reference>
<organism evidence="1 2">
    <name type="scientific">Amycolatopsis rubida</name>
    <dbReference type="NCBI Taxonomy" id="112413"/>
    <lineage>
        <taxon>Bacteria</taxon>
        <taxon>Bacillati</taxon>
        <taxon>Actinomycetota</taxon>
        <taxon>Actinomycetes</taxon>
        <taxon>Pseudonocardiales</taxon>
        <taxon>Pseudonocardiaceae</taxon>
        <taxon>Amycolatopsis</taxon>
    </lineage>
</organism>
<accession>A0A1I5EFP6</accession>
<dbReference type="Proteomes" id="UP000199137">
    <property type="component" value="Unassembled WGS sequence"/>
</dbReference>
<evidence type="ECO:0000313" key="1">
    <source>
        <dbReference type="EMBL" id="SFO10349.1"/>
    </source>
</evidence>
<dbReference type="STRING" id="112413.SAMN05421854_101626"/>